<feature type="transmembrane region" description="Helical" evidence="1">
    <location>
        <begin position="46"/>
        <end position="64"/>
    </location>
</feature>
<dbReference type="Proteomes" id="UP000663844">
    <property type="component" value="Unassembled WGS sequence"/>
</dbReference>
<reference evidence="2" key="1">
    <citation type="submission" date="2021-02" db="EMBL/GenBank/DDBJ databases">
        <authorList>
            <person name="Nowell W R."/>
        </authorList>
    </citation>
    <scope>NUCLEOTIDE SEQUENCE</scope>
</reference>
<proteinExistence type="predicted"/>
<feature type="non-terminal residue" evidence="2">
    <location>
        <position position="1"/>
    </location>
</feature>
<keyword evidence="1" id="KW-0812">Transmembrane</keyword>
<gene>
    <name evidence="2" type="ORF">OXD698_LOCUS22762</name>
</gene>
<evidence type="ECO:0000313" key="2">
    <source>
        <dbReference type="EMBL" id="CAF3878524.1"/>
    </source>
</evidence>
<dbReference type="AlphaFoldDB" id="A0A819GEP2"/>
<evidence type="ECO:0000256" key="1">
    <source>
        <dbReference type="SAM" id="Phobius"/>
    </source>
</evidence>
<keyword evidence="1" id="KW-0472">Membrane</keyword>
<accession>A0A819GEP2</accession>
<organism evidence="2 3">
    <name type="scientific">Adineta steineri</name>
    <dbReference type="NCBI Taxonomy" id="433720"/>
    <lineage>
        <taxon>Eukaryota</taxon>
        <taxon>Metazoa</taxon>
        <taxon>Spiralia</taxon>
        <taxon>Gnathifera</taxon>
        <taxon>Rotifera</taxon>
        <taxon>Eurotatoria</taxon>
        <taxon>Bdelloidea</taxon>
        <taxon>Adinetida</taxon>
        <taxon>Adinetidae</taxon>
        <taxon>Adineta</taxon>
    </lineage>
</organism>
<protein>
    <submittedName>
        <fullName evidence="2">Uncharacterized protein</fullName>
    </submittedName>
</protein>
<evidence type="ECO:0000313" key="3">
    <source>
        <dbReference type="Proteomes" id="UP000663844"/>
    </source>
</evidence>
<keyword evidence="1" id="KW-1133">Transmembrane helix</keyword>
<comment type="caution">
    <text evidence="2">The sequence shown here is derived from an EMBL/GenBank/DDBJ whole genome shotgun (WGS) entry which is preliminary data.</text>
</comment>
<name>A0A819GEP2_9BILA</name>
<dbReference type="EMBL" id="CAJOAZ010001968">
    <property type="protein sequence ID" value="CAF3878524.1"/>
    <property type="molecule type" value="Genomic_DNA"/>
</dbReference>
<sequence>MNLKRLFGWSYELMRNYNAFMPEEDEYDEEPRDQATVREHQKYSTWLYVLLLLVSLYVLFYIALMKPQFQTITVSKVTPLIFNQLYADHGDTLSCPCTTNAILFKDFVSNSIIFHSICSSIFVSHQWIQALYNPNASTYTPSDFRTTAMSQFEILASFCSLSQDTVSENQIDIGFTTFYSPYTINTDKPDSHVTCSNANPITPAGFFEYSTVWKYDVHQG</sequence>